<protein>
    <submittedName>
        <fullName evidence="1">Uncharacterized protein</fullName>
    </submittedName>
</protein>
<feature type="non-terminal residue" evidence="1">
    <location>
        <position position="57"/>
    </location>
</feature>
<reference evidence="1" key="1">
    <citation type="submission" date="2022-07" db="EMBL/GenBank/DDBJ databases">
        <authorList>
            <person name="Trinca V."/>
            <person name="Uliana J.V.C."/>
            <person name="Torres T.T."/>
            <person name="Ward R.J."/>
            <person name="Monesi N."/>
        </authorList>
    </citation>
    <scope>NUCLEOTIDE SEQUENCE</scope>
    <source>
        <strain evidence="1">HSMRA1968</strain>
        <tissue evidence="1">Whole embryos</tissue>
    </source>
</reference>
<dbReference type="AlphaFoldDB" id="A0A9Q0ML39"/>
<evidence type="ECO:0000313" key="1">
    <source>
        <dbReference type="EMBL" id="KAJ6633351.1"/>
    </source>
</evidence>
<dbReference type="Proteomes" id="UP001151699">
    <property type="component" value="Unassembled WGS sequence"/>
</dbReference>
<comment type="caution">
    <text evidence="1">The sequence shown here is derived from an EMBL/GenBank/DDBJ whole genome shotgun (WGS) entry which is preliminary data.</text>
</comment>
<gene>
    <name evidence="1" type="ORF">Bhyg_15951</name>
</gene>
<sequence length="57" mass="6880">MDKQASHQDLDTLEVKQSDRLRFYEENKRQNKKKINKICEECAQKTIEVFLVDMLLH</sequence>
<dbReference type="EMBL" id="WJQU01002074">
    <property type="protein sequence ID" value="KAJ6633351.1"/>
    <property type="molecule type" value="Genomic_DNA"/>
</dbReference>
<accession>A0A9Q0ML39</accession>
<keyword evidence="2" id="KW-1185">Reference proteome</keyword>
<proteinExistence type="predicted"/>
<organism evidence="1 2">
    <name type="scientific">Pseudolycoriella hygida</name>
    <dbReference type="NCBI Taxonomy" id="35572"/>
    <lineage>
        <taxon>Eukaryota</taxon>
        <taxon>Metazoa</taxon>
        <taxon>Ecdysozoa</taxon>
        <taxon>Arthropoda</taxon>
        <taxon>Hexapoda</taxon>
        <taxon>Insecta</taxon>
        <taxon>Pterygota</taxon>
        <taxon>Neoptera</taxon>
        <taxon>Endopterygota</taxon>
        <taxon>Diptera</taxon>
        <taxon>Nematocera</taxon>
        <taxon>Sciaroidea</taxon>
        <taxon>Sciaridae</taxon>
        <taxon>Pseudolycoriella</taxon>
    </lineage>
</organism>
<name>A0A9Q0ML39_9DIPT</name>
<evidence type="ECO:0000313" key="2">
    <source>
        <dbReference type="Proteomes" id="UP001151699"/>
    </source>
</evidence>